<evidence type="ECO:0000256" key="3">
    <source>
        <dbReference type="ARBA" id="ARBA00022771"/>
    </source>
</evidence>
<keyword evidence="3 10" id="KW-0863">Zinc-finger</keyword>
<evidence type="ECO:0000256" key="10">
    <source>
        <dbReference type="RuleBase" id="RU004334"/>
    </source>
</evidence>
<evidence type="ECO:0000256" key="1">
    <source>
        <dbReference type="ARBA" id="ARBA00008092"/>
    </source>
</evidence>
<evidence type="ECO:0000256" key="7">
    <source>
        <dbReference type="ARBA" id="ARBA00023163"/>
    </source>
</evidence>
<name>A0ABM0H1Q3_SACKO</name>
<evidence type="ECO:0000256" key="8">
    <source>
        <dbReference type="ARBA" id="ARBA00023170"/>
    </source>
</evidence>
<keyword evidence="4 10" id="KW-0862">Zinc</keyword>
<keyword evidence="7 10" id="KW-0804">Transcription</keyword>
<dbReference type="InterPro" id="IPR050234">
    <property type="entry name" value="Nuclear_hormone_rcpt_NR1"/>
</dbReference>
<dbReference type="Proteomes" id="UP000694865">
    <property type="component" value="Unplaced"/>
</dbReference>
<dbReference type="Pfam" id="PF00104">
    <property type="entry name" value="Hormone_recep"/>
    <property type="match status" value="1"/>
</dbReference>
<evidence type="ECO:0000259" key="13">
    <source>
        <dbReference type="PROSITE" id="PS51843"/>
    </source>
</evidence>
<protein>
    <submittedName>
        <fullName evidence="15">Bile acid receptor-like</fullName>
    </submittedName>
</protein>
<dbReference type="InterPro" id="IPR013088">
    <property type="entry name" value="Znf_NHR/GATA"/>
</dbReference>
<dbReference type="SUPFAM" id="SSF48508">
    <property type="entry name" value="Nuclear receptor ligand-binding domain"/>
    <property type="match status" value="1"/>
</dbReference>
<dbReference type="InterPro" id="IPR001723">
    <property type="entry name" value="Nuclear_hrmn_rcpt"/>
</dbReference>
<dbReference type="SMART" id="SM00430">
    <property type="entry name" value="HOLI"/>
    <property type="match status" value="1"/>
</dbReference>
<keyword evidence="2 10" id="KW-0479">Metal-binding</keyword>
<dbReference type="PROSITE" id="PS51030">
    <property type="entry name" value="NUCLEAR_REC_DBD_2"/>
    <property type="match status" value="1"/>
</dbReference>
<dbReference type="RefSeq" id="XP_002742261.1">
    <property type="nucleotide sequence ID" value="XM_002742215.2"/>
</dbReference>
<dbReference type="Pfam" id="PF00105">
    <property type="entry name" value="zf-C4"/>
    <property type="match status" value="1"/>
</dbReference>
<dbReference type="InterPro" id="IPR035500">
    <property type="entry name" value="NHR-like_dom_sf"/>
</dbReference>
<evidence type="ECO:0000256" key="4">
    <source>
        <dbReference type="ARBA" id="ARBA00022833"/>
    </source>
</evidence>
<evidence type="ECO:0000313" key="14">
    <source>
        <dbReference type="Proteomes" id="UP000694865"/>
    </source>
</evidence>
<feature type="domain" description="NR LBD" evidence="13">
    <location>
        <begin position="228"/>
        <end position="451"/>
    </location>
</feature>
<dbReference type="PRINTS" id="PR00398">
    <property type="entry name" value="STRDHORMONER"/>
</dbReference>
<feature type="region of interest" description="Disordered" evidence="11">
    <location>
        <begin position="103"/>
        <end position="136"/>
    </location>
</feature>
<dbReference type="PANTHER" id="PTHR24082">
    <property type="entry name" value="NUCLEAR HORMONE RECEPTOR"/>
    <property type="match status" value="1"/>
</dbReference>
<comment type="similarity">
    <text evidence="1">Belongs to the nuclear hormone receptor family. NR1 subfamily.</text>
</comment>
<feature type="region of interest" description="Disordered" evidence="11">
    <location>
        <begin position="168"/>
        <end position="212"/>
    </location>
</feature>
<evidence type="ECO:0000256" key="9">
    <source>
        <dbReference type="ARBA" id="ARBA00023242"/>
    </source>
</evidence>
<dbReference type="Gene3D" id="1.10.565.10">
    <property type="entry name" value="Retinoid X Receptor"/>
    <property type="match status" value="1"/>
</dbReference>
<dbReference type="GeneID" id="100378940"/>
<keyword evidence="5 10" id="KW-0805">Transcription regulation</keyword>
<evidence type="ECO:0000256" key="5">
    <source>
        <dbReference type="ARBA" id="ARBA00023015"/>
    </source>
</evidence>
<keyword evidence="6 10" id="KW-0238">DNA-binding</keyword>
<keyword evidence="9 10" id="KW-0539">Nucleus</keyword>
<dbReference type="InterPro" id="IPR001728">
    <property type="entry name" value="ThyrH_rcpt"/>
</dbReference>
<keyword evidence="8 10" id="KW-0675">Receptor</keyword>
<evidence type="ECO:0000256" key="11">
    <source>
        <dbReference type="SAM" id="MobiDB-lite"/>
    </source>
</evidence>
<sequence length="451" mass="51260">MSTDKPDKKMKMYKCCVVCGDHANGLHYKVMSCEGCKTFFRRNVQHREKLKCEMDTGGACEMDLFTRRQCPACRMRKCLDSGMQINRVWTTERLATRKPIVKKKPKATTCTRSPTAIPEISQSMPSPLSSESDTSSSLADISSTVLPTFEFTNDQRCQIDYLVSSLTKAQGSVSTPQAPKSIPKLKKESTNSTVQSTQACSTTNDASAEHPKQLTSEFTKEKVKGINYRSKVSEEAAESEYGKINTEDEDLVKNKEMFEHFMEMLVMVLKQLIAFAKYLHGFRDLSYQDQAKLIKSSLLECMMIGASECYCPEEGGFFNEGNAQLYGRDLHREAGFENILSEMEIFSKSMLELNLNHEEYTLLLAIIILTPDREDLLEQKKVEMLQQSLIELLQACIRKYHNNNHVLFAKIIGKLTQLRDFSEQYTSHIMNLNVKGHKLNPLLSELFESNS</sequence>
<dbReference type="PRINTS" id="PR00047">
    <property type="entry name" value="STROIDFINGER"/>
</dbReference>
<evidence type="ECO:0000313" key="15">
    <source>
        <dbReference type="RefSeq" id="XP_002742261.1"/>
    </source>
</evidence>
<accession>A0ABM0H1Q3</accession>
<dbReference type="PRINTS" id="PR00546">
    <property type="entry name" value="THYROIDHORMR"/>
</dbReference>
<evidence type="ECO:0000256" key="6">
    <source>
        <dbReference type="ARBA" id="ARBA00023125"/>
    </source>
</evidence>
<dbReference type="InterPro" id="IPR001628">
    <property type="entry name" value="Znf_hrmn_rcpt"/>
</dbReference>
<dbReference type="CDD" id="cd06916">
    <property type="entry name" value="NR_DBD_like"/>
    <property type="match status" value="1"/>
</dbReference>
<keyword evidence="14" id="KW-1185">Reference proteome</keyword>
<organism evidence="14 15">
    <name type="scientific">Saccoglossus kowalevskii</name>
    <name type="common">Acorn worm</name>
    <dbReference type="NCBI Taxonomy" id="10224"/>
    <lineage>
        <taxon>Eukaryota</taxon>
        <taxon>Metazoa</taxon>
        <taxon>Hemichordata</taxon>
        <taxon>Enteropneusta</taxon>
        <taxon>Harrimaniidae</taxon>
        <taxon>Saccoglossus</taxon>
    </lineage>
</organism>
<reference evidence="15" key="1">
    <citation type="submission" date="2025-08" db="UniProtKB">
        <authorList>
            <consortium name="RefSeq"/>
        </authorList>
    </citation>
    <scope>IDENTIFICATION</scope>
    <source>
        <tissue evidence="15">Testes</tissue>
    </source>
</reference>
<dbReference type="SMART" id="SM00399">
    <property type="entry name" value="ZnF_C4"/>
    <property type="match status" value="1"/>
</dbReference>
<dbReference type="Gene3D" id="3.30.50.10">
    <property type="entry name" value="Erythroid Transcription Factor GATA-1, subunit A"/>
    <property type="match status" value="1"/>
</dbReference>
<comment type="subcellular location">
    <subcellularLocation>
        <location evidence="10">Nucleus</location>
    </subcellularLocation>
</comment>
<feature type="compositionally biased region" description="Polar residues" evidence="11">
    <location>
        <begin position="190"/>
        <end position="206"/>
    </location>
</feature>
<feature type="compositionally biased region" description="Low complexity" evidence="11">
    <location>
        <begin position="119"/>
        <end position="136"/>
    </location>
</feature>
<gene>
    <name evidence="15" type="primary">LOC100378940</name>
</gene>
<dbReference type="CDD" id="cd06929">
    <property type="entry name" value="NR_LBD_F1"/>
    <property type="match status" value="1"/>
</dbReference>
<dbReference type="InterPro" id="IPR000536">
    <property type="entry name" value="Nucl_hrmn_rcpt_lig-bd"/>
</dbReference>
<proteinExistence type="inferred from homology"/>
<dbReference type="SUPFAM" id="SSF57716">
    <property type="entry name" value="Glucocorticoid receptor-like (DNA-binding domain)"/>
    <property type="match status" value="1"/>
</dbReference>
<dbReference type="PANTHER" id="PTHR24082:SF507">
    <property type="entry name" value="BILE ACID RECEPTOR-RELATED"/>
    <property type="match status" value="1"/>
</dbReference>
<feature type="compositionally biased region" description="Polar residues" evidence="11">
    <location>
        <begin position="168"/>
        <end position="178"/>
    </location>
</feature>
<feature type="domain" description="Nuclear receptor" evidence="12">
    <location>
        <begin position="13"/>
        <end position="90"/>
    </location>
</feature>
<dbReference type="PROSITE" id="PS51843">
    <property type="entry name" value="NR_LBD"/>
    <property type="match status" value="1"/>
</dbReference>
<dbReference type="PROSITE" id="PS00031">
    <property type="entry name" value="NUCLEAR_REC_DBD_1"/>
    <property type="match status" value="1"/>
</dbReference>
<evidence type="ECO:0000259" key="12">
    <source>
        <dbReference type="PROSITE" id="PS51030"/>
    </source>
</evidence>
<evidence type="ECO:0000256" key="2">
    <source>
        <dbReference type="ARBA" id="ARBA00022723"/>
    </source>
</evidence>